<dbReference type="SUPFAM" id="SSF82693">
    <property type="entry name" value="Multidrug efflux transporter AcrB pore domain, PN1, PN2, PC1 and PC2 subdomains"/>
    <property type="match status" value="2"/>
</dbReference>
<feature type="transmembrane region" description="Helical" evidence="1">
    <location>
        <begin position="907"/>
        <end position="928"/>
    </location>
</feature>
<dbReference type="EMBL" id="PTIU01000029">
    <property type="protein sequence ID" value="PPK53143.1"/>
    <property type="molecule type" value="Genomic_DNA"/>
</dbReference>
<dbReference type="PRINTS" id="PR00702">
    <property type="entry name" value="ACRIFLAVINRP"/>
</dbReference>
<dbReference type="PANTHER" id="PTHR32063">
    <property type="match status" value="1"/>
</dbReference>
<feature type="transmembrane region" description="Helical" evidence="1">
    <location>
        <begin position="359"/>
        <end position="379"/>
    </location>
</feature>
<name>A0A2S6G3M0_9GAMM</name>
<dbReference type="Gene3D" id="3.30.2090.10">
    <property type="entry name" value="Multidrug efflux transporter AcrB TolC docking domain, DN and DC subdomains"/>
    <property type="match status" value="2"/>
</dbReference>
<dbReference type="EMBL" id="PTIT01000015">
    <property type="protein sequence ID" value="PPK51146.1"/>
    <property type="molecule type" value="Genomic_DNA"/>
</dbReference>
<dbReference type="Gene3D" id="3.30.70.1440">
    <property type="entry name" value="Multidrug efflux transporter AcrB pore domain"/>
    <property type="match status" value="1"/>
</dbReference>
<reference evidence="2 5" key="1">
    <citation type="submission" date="2018-02" db="EMBL/GenBank/DDBJ databases">
        <title>Deep subsurface shale carbon reservoir microbial communities from Ohio and West Virginia, USA.</title>
        <authorList>
            <person name="Wrighton K."/>
        </authorList>
    </citation>
    <scope>NUCLEOTIDE SEQUENCE [LARGE SCALE GENOMIC DNA]</scope>
    <source>
        <strain evidence="2 5">UTICA-S1B6</strain>
    </source>
</reference>
<sequence length="1015" mass="111605">MSITAFSIKNSRLVLFIFIILTITGLALYPDYPSREEPTLPINQTIITAYHPALDVYETEALIARPIERALRELEETKNITTSIRAGEIYLSLEIKDGTPSYSHAWLRVRARMHDVLTELPEGVSGPFVNDNYDAVAVMTVALSATDYSFRELRDKANELRNYLYSIPGMDKVTLHGVADEQISIELKPFVASQYALNPNDIFLQLSKSNSLGEVARINFDTQQSRIFVESSYDELAEVKETVISLPDGSMLPLKNIADVTRVPARPLNSAAYLDGDQAIVVAGYMAPGLNMVDFNKQLRRKLDEWGSELPVGYQMKTITDQGKVVDQVISKMISTLLETILVVTIVTVLALGLRAGSLVALAVPVTGVITLVFLRIFGVELNEVSIASFIIALGILVDNPMVIVEDISKRVAQGEERESAALSAGKTLGTPILIASLTVILAFAPPVFTDNITAIYMQTLTIVIGVMLLVSWFVATMLTPIMAKWFINQSSKTRGISGGKPSYVMNVMSSFWDKVISRPKLFLSASVLSLVVALFVSSTIPEAFFPPSERSQLQISVELPANTPAEQTAAVAEEMTQWLSNDDRFPEITGATAYVSEGGPRFILGLNPPEPAPHSAYFVVNVTKDTLVSEFVDKLRAEMPPEYPFAELEINPFFMGSTPPGEAAIRLIGNKQSNILKASDAIQGALNEVEHTINVKQDWERSVTNFLVKVDRPAALSTGVTREDILLALREHSLGENASVLREGEYQIPIVLSTNLSENLSLSQLENIQVFPESSSKPVYLSDIAIIETRHDPSLIKKRNLTPTVTVTALNPSMTSKELVNSISNTIDEVKEQFGVQVQFGGEIEESEVTAEAIFAFLPLCILAMIILFIYKYNSFRKVTIIVLSVPFCAIGLLLALVIFRLPFDFMANLAIFALIGIIVSNAMLIIEQVDIEKESGKSELDSLKSALMERFRPIMLTQITTILGLLPLLIANDPLWRSFNVVIMGGLISGTVASFIVVPSLYVLFFNKKSANA</sequence>
<evidence type="ECO:0000313" key="5">
    <source>
        <dbReference type="Proteomes" id="UP000239648"/>
    </source>
</evidence>
<dbReference type="Gene3D" id="1.20.1640.10">
    <property type="entry name" value="Multidrug efflux transporter AcrB transmembrane domain"/>
    <property type="match status" value="2"/>
</dbReference>
<dbReference type="InterPro" id="IPR027463">
    <property type="entry name" value="AcrB_DN_DC_subdom"/>
</dbReference>
<keyword evidence="1" id="KW-1133">Transmembrane helix</keyword>
<dbReference type="PANTHER" id="PTHR32063:SF18">
    <property type="entry name" value="CATION EFFLUX SYSTEM PROTEIN"/>
    <property type="match status" value="1"/>
</dbReference>
<feature type="transmembrane region" description="Helical" evidence="1">
    <location>
        <begin position="984"/>
        <end position="1007"/>
    </location>
</feature>
<evidence type="ECO:0000256" key="1">
    <source>
        <dbReference type="SAM" id="Phobius"/>
    </source>
</evidence>
<reference evidence="3 4" key="2">
    <citation type="submission" date="2018-02" db="EMBL/GenBank/DDBJ databases">
        <title>Subsurface microbial communities from deep shales in Ohio and West Virginia, USA.</title>
        <authorList>
            <person name="Wrighton K."/>
        </authorList>
    </citation>
    <scope>NUCLEOTIDE SEQUENCE [LARGE SCALE GENOMIC DNA]</scope>
    <source>
        <strain evidence="3 4">UTICA-S1B9</strain>
    </source>
</reference>
<dbReference type="GO" id="GO:0042910">
    <property type="term" value="F:xenobiotic transmembrane transporter activity"/>
    <property type="evidence" value="ECO:0007669"/>
    <property type="project" value="TreeGrafter"/>
</dbReference>
<dbReference type="Pfam" id="PF00873">
    <property type="entry name" value="ACR_tran"/>
    <property type="match status" value="1"/>
</dbReference>
<feature type="transmembrane region" description="Helical" evidence="1">
    <location>
        <begin position="385"/>
        <end position="408"/>
    </location>
</feature>
<dbReference type="Proteomes" id="UP000239648">
    <property type="component" value="Unassembled WGS sequence"/>
</dbReference>
<accession>A0A2S6G3M0</accession>
<feature type="transmembrane region" description="Helical" evidence="1">
    <location>
        <begin position="333"/>
        <end position="352"/>
    </location>
</feature>
<feature type="transmembrane region" description="Helical" evidence="1">
    <location>
        <begin position="522"/>
        <end position="541"/>
    </location>
</feature>
<dbReference type="AlphaFoldDB" id="A0A2S6G3M0"/>
<dbReference type="SUPFAM" id="SSF82866">
    <property type="entry name" value="Multidrug efflux transporter AcrB transmembrane domain"/>
    <property type="match status" value="2"/>
</dbReference>
<protein>
    <submittedName>
        <fullName evidence="3">Multidrug efflux pump subunit AcrB</fullName>
    </submittedName>
</protein>
<dbReference type="Gene3D" id="3.30.70.1320">
    <property type="entry name" value="Multidrug efflux transporter AcrB pore domain like"/>
    <property type="match status" value="1"/>
</dbReference>
<organism evidence="3 4">
    <name type="scientific">Marinobacter persicus</name>
    <dbReference type="NCBI Taxonomy" id="930118"/>
    <lineage>
        <taxon>Bacteria</taxon>
        <taxon>Pseudomonadati</taxon>
        <taxon>Pseudomonadota</taxon>
        <taxon>Gammaproteobacteria</taxon>
        <taxon>Pseudomonadales</taxon>
        <taxon>Marinobacteraceae</taxon>
        <taxon>Marinobacter</taxon>
    </lineage>
</organism>
<proteinExistence type="predicted"/>
<dbReference type="InterPro" id="IPR001036">
    <property type="entry name" value="Acrflvin-R"/>
</dbReference>
<feature type="transmembrane region" description="Helical" evidence="1">
    <location>
        <begin position="854"/>
        <end position="873"/>
    </location>
</feature>
<keyword evidence="1" id="KW-0812">Transmembrane</keyword>
<evidence type="ECO:0000313" key="3">
    <source>
        <dbReference type="EMBL" id="PPK53143.1"/>
    </source>
</evidence>
<dbReference type="SUPFAM" id="SSF82714">
    <property type="entry name" value="Multidrug efflux transporter AcrB TolC docking domain, DN and DC subdomains"/>
    <property type="match status" value="2"/>
</dbReference>
<dbReference type="Proteomes" id="UP000239446">
    <property type="component" value="Unassembled WGS sequence"/>
</dbReference>
<gene>
    <name evidence="3" type="ORF">B0H24_102921</name>
    <name evidence="2" type="ORF">BY455_11521</name>
</gene>
<feature type="transmembrane region" description="Helical" evidence="1">
    <location>
        <begin position="455"/>
        <end position="476"/>
    </location>
</feature>
<keyword evidence="1" id="KW-0472">Membrane</keyword>
<keyword evidence="5" id="KW-1185">Reference proteome</keyword>
<feature type="transmembrane region" description="Helical" evidence="1">
    <location>
        <begin position="880"/>
        <end position="901"/>
    </location>
</feature>
<feature type="transmembrane region" description="Helical" evidence="1">
    <location>
        <begin position="12"/>
        <end position="29"/>
    </location>
</feature>
<feature type="transmembrane region" description="Helical" evidence="1">
    <location>
        <begin position="955"/>
        <end position="972"/>
    </location>
</feature>
<dbReference type="RefSeq" id="WP_104417157.1">
    <property type="nucleotide sequence ID" value="NZ_PTIT01000015.1"/>
</dbReference>
<comment type="caution">
    <text evidence="3">The sequence shown here is derived from an EMBL/GenBank/DDBJ whole genome shotgun (WGS) entry which is preliminary data.</text>
</comment>
<dbReference type="GO" id="GO:0005886">
    <property type="term" value="C:plasma membrane"/>
    <property type="evidence" value="ECO:0007669"/>
    <property type="project" value="TreeGrafter"/>
</dbReference>
<evidence type="ECO:0000313" key="4">
    <source>
        <dbReference type="Proteomes" id="UP000239446"/>
    </source>
</evidence>
<dbReference type="Gene3D" id="3.30.70.1430">
    <property type="entry name" value="Multidrug efflux transporter AcrB pore domain"/>
    <property type="match status" value="2"/>
</dbReference>
<evidence type="ECO:0000313" key="2">
    <source>
        <dbReference type="EMBL" id="PPK51146.1"/>
    </source>
</evidence>
<feature type="transmembrane region" description="Helical" evidence="1">
    <location>
        <begin position="429"/>
        <end position="449"/>
    </location>
</feature>
<dbReference type="OrthoDB" id="9757940at2"/>